<accession>A0A9P6J2N4</accession>
<gene>
    <name evidence="1" type="ORF">BGZ65_000932</name>
</gene>
<sequence>MHSPRGNRGFKREMNVNLQRMTIKHRNSTFSWWRPFVRIHRKLRQALCKSLELKENGARHAIRLTKVLLKAKAKGARLPNGTKLLKLTNLDNKAYYARHQRELSGDTTPSLISLPDQRFLTEDYNSILEHCDNIRDWGYGYAIASVLMNRYQLTGFNLQSSDAGAPNTRTIHLLASIFAKIGRIDKAKHMFAFFHQHYPLPIPIDVYTAYLGLLSGIPGQIQRMESLLKYLETHGPAPTITGYNSVLKAIGFQVSLNRAEAFLGHMSRCGYGPDPRSFRVLMDVSLKRLNMVRAHYWLAEYERQGFEVRAWMLEPFMKTCVQQVIRYQDQFKSVNTVVDSQAESREWMYKALHLLQFMTNRRIEPTATTLELLIEGFLTQGNLPEARKILHIMRGRPHLYTPVQRTWILFFEYHLAKGDYSSALTILNEMRKALRTRASPHAKVPTRLYRQIFQHLLQRGKLPLAEKTLYEMMIRQGKTQPREKAVVDLIWTLERWPESAERVYELLYSQTRRVRMPYTLGPKSIRLNQIMEHGPIQMANVGVMHAKANSKNPALQSEVWKTWLTMVHYFSDQVRNQKPIIEDQDASKMSSVLGIAFEQVARATRKGSEPDKDRLMEQKPYRAEDDWNFQIRRTLGSNSSLSLMSSYGVGGAASTPISNDRIGSDAAMTTKHIQFNGKFQMMIEKLLRRQEFLQPLLNRRNASAVGNGSSNTNMNIESSERLENLKTSFAWVQGHGIPIQIDGFNFYLESLLSHRDFATVKDSVERVLLEDHHHPEGRDGTSSLSLQPDINTIKILNDHKGLLTEGRELIDRVLYKGGPGLIDAWTSHSENIQRHRQQAHARPGEPLTHLNEVPLDRSIIPPDTTVT</sequence>
<dbReference type="InterPro" id="IPR011990">
    <property type="entry name" value="TPR-like_helical_dom_sf"/>
</dbReference>
<name>A0A9P6J2N4_9FUNG</name>
<dbReference type="OrthoDB" id="185373at2759"/>
<protein>
    <recommendedName>
        <fullName evidence="3">Pentatricopeptide repeat-containing protein</fullName>
    </recommendedName>
</protein>
<dbReference type="PANTHER" id="PTHR47939">
    <property type="entry name" value="MEMBRANE-ASSOCIATED SALT-INDUCIBLE PROTEIN-LIKE"/>
    <property type="match status" value="1"/>
</dbReference>
<dbReference type="Gene3D" id="1.25.40.10">
    <property type="entry name" value="Tetratricopeptide repeat domain"/>
    <property type="match status" value="2"/>
</dbReference>
<comment type="caution">
    <text evidence="1">The sequence shown here is derived from an EMBL/GenBank/DDBJ whole genome shotgun (WGS) entry which is preliminary data.</text>
</comment>
<evidence type="ECO:0000313" key="1">
    <source>
        <dbReference type="EMBL" id="KAF9958997.1"/>
    </source>
</evidence>
<evidence type="ECO:0000313" key="2">
    <source>
        <dbReference type="Proteomes" id="UP000749646"/>
    </source>
</evidence>
<keyword evidence="2" id="KW-1185">Reference proteome</keyword>
<dbReference type="InterPro" id="IPR050667">
    <property type="entry name" value="PPR-containing_protein"/>
</dbReference>
<proteinExistence type="predicted"/>
<reference evidence="1" key="1">
    <citation type="journal article" date="2020" name="Fungal Divers.">
        <title>Resolving the Mortierellaceae phylogeny through synthesis of multi-gene phylogenetics and phylogenomics.</title>
        <authorList>
            <person name="Vandepol N."/>
            <person name="Liber J."/>
            <person name="Desiro A."/>
            <person name="Na H."/>
            <person name="Kennedy M."/>
            <person name="Barry K."/>
            <person name="Grigoriev I.V."/>
            <person name="Miller A.N."/>
            <person name="O'Donnell K."/>
            <person name="Stajich J.E."/>
            <person name="Bonito G."/>
        </authorList>
    </citation>
    <scope>NUCLEOTIDE SEQUENCE</scope>
    <source>
        <strain evidence="1">MES-2147</strain>
    </source>
</reference>
<dbReference type="Proteomes" id="UP000749646">
    <property type="component" value="Unassembled WGS sequence"/>
</dbReference>
<organism evidence="1 2">
    <name type="scientific">Modicella reniformis</name>
    <dbReference type="NCBI Taxonomy" id="1440133"/>
    <lineage>
        <taxon>Eukaryota</taxon>
        <taxon>Fungi</taxon>
        <taxon>Fungi incertae sedis</taxon>
        <taxon>Mucoromycota</taxon>
        <taxon>Mortierellomycotina</taxon>
        <taxon>Mortierellomycetes</taxon>
        <taxon>Mortierellales</taxon>
        <taxon>Mortierellaceae</taxon>
        <taxon>Modicella</taxon>
    </lineage>
</organism>
<dbReference type="EMBL" id="JAAAHW010006531">
    <property type="protein sequence ID" value="KAF9958997.1"/>
    <property type="molecule type" value="Genomic_DNA"/>
</dbReference>
<evidence type="ECO:0008006" key="3">
    <source>
        <dbReference type="Google" id="ProtNLM"/>
    </source>
</evidence>
<dbReference type="AlphaFoldDB" id="A0A9P6J2N4"/>
<dbReference type="PANTHER" id="PTHR47939:SF5">
    <property type="entry name" value="PENTACOTRIPEPTIDE-REPEAT REGION OF PRORP DOMAIN-CONTAINING PROTEIN"/>
    <property type="match status" value="1"/>
</dbReference>